<protein>
    <submittedName>
        <fullName evidence="2">Uncharacterized protein</fullName>
    </submittedName>
</protein>
<keyword evidence="1" id="KW-0812">Transmembrane</keyword>
<proteinExistence type="predicted"/>
<sequence>MVKYFWPMFFVDLIVTFLMLKSFNIPAQNYLADFLIYIAFAVVWTVVLLLVSSKFRNLMFRTKSE</sequence>
<dbReference type="KEGG" id="xak:KIMC2_16120"/>
<keyword evidence="1" id="KW-1133">Transmembrane helix</keyword>
<dbReference type="AlphaFoldDB" id="A0AAU9D3X9"/>
<accession>A0AAU9D3X9</accession>
<dbReference type="EMBL" id="AP026801">
    <property type="protein sequence ID" value="BDR57050.1"/>
    <property type="molecule type" value="Genomic_DNA"/>
</dbReference>
<evidence type="ECO:0000313" key="3">
    <source>
        <dbReference type="Proteomes" id="UP001321804"/>
    </source>
</evidence>
<dbReference type="Proteomes" id="UP001321804">
    <property type="component" value="Chromosome"/>
</dbReference>
<reference evidence="2 3" key="1">
    <citation type="journal article" date="2023" name="Microbiol. Spectr.">
        <title>Symbiosis of Carpenter Bees with Uncharacterized Lactic Acid Bacteria Showing NAD Auxotrophy.</title>
        <authorList>
            <person name="Kawasaki S."/>
            <person name="Ozawa K."/>
            <person name="Mori T."/>
            <person name="Yamamoto A."/>
            <person name="Ito M."/>
            <person name="Ohkuma M."/>
            <person name="Sakamoto M."/>
            <person name="Matsutani M."/>
        </authorList>
    </citation>
    <scope>NUCLEOTIDE SEQUENCE [LARGE SCALE GENOMIC DNA]</scope>
    <source>
        <strain evidence="2 3">KimC2</strain>
    </source>
</reference>
<organism evidence="2 3">
    <name type="scientific">Xylocopilactobacillus apis</name>
    <dbReference type="NCBI Taxonomy" id="2932183"/>
    <lineage>
        <taxon>Bacteria</taxon>
        <taxon>Bacillati</taxon>
        <taxon>Bacillota</taxon>
        <taxon>Bacilli</taxon>
        <taxon>Lactobacillales</taxon>
        <taxon>Lactobacillaceae</taxon>
        <taxon>Xylocopilactobacillus</taxon>
    </lineage>
</organism>
<name>A0AAU9D3X9_9LACO</name>
<keyword evidence="1" id="KW-0472">Membrane</keyword>
<feature type="transmembrane region" description="Helical" evidence="1">
    <location>
        <begin position="34"/>
        <end position="51"/>
    </location>
</feature>
<dbReference type="RefSeq" id="WP_317695780.1">
    <property type="nucleotide sequence ID" value="NZ_AP026801.1"/>
</dbReference>
<evidence type="ECO:0000313" key="2">
    <source>
        <dbReference type="EMBL" id="BDR57050.1"/>
    </source>
</evidence>
<gene>
    <name evidence="2" type="ORF">KIMC2_16120</name>
</gene>
<evidence type="ECO:0000256" key="1">
    <source>
        <dbReference type="SAM" id="Phobius"/>
    </source>
</evidence>
<keyword evidence="3" id="KW-1185">Reference proteome</keyword>